<evidence type="ECO:0000256" key="6">
    <source>
        <dbReference type="ARBA" id="ARBA00023136"/>
    </source>
</evidence>
<evidence type="ECO:0000256" key="2">
    <source>
        <dbReference type="ARBA" id="ARBA00004829"/>
    </source>
</evidence>
<keyword evidence="11" id="KW-1185">Reference proteome</keyword>
<feature type="transmembrane region" description="Helical" evidence="8">
    <location>
        <begin position="134"/>
        <end position="151"/>
    </location>
</feature>
<reference evidence="10 11" key="1">
    <citation type="submission" date="2019-08" db="EMBL/GenBank/DDBJ databases">
        <title>Genome of Vicingus serpentipes NCIMB 15042.</title>
        <authorList>
            <person name="Bowman J.P."/>
        </authorList>
    </citation>
    <scope>NUCLEOTIDE SEQUENCE [LARGE SCALE GENOMIC DNA]</scope>
    <source>
        <strain evidence="10 11">NCIMB 15042</strain>
    </source>
</reference>
<evidence type="ECO:0000256" key="4">
    <source>
        <dbReference type="ARBA" id="ARBA00022746"/>
    </source>
</evidence>
<feature type="transmembrane region" description="Helical" evidence="8">
    <location>
        <begin position="201"/>
        <end position="220"/>
    </location>
</feature>
<keyword evidence="4" id="KW-0125">Carotenoid biosynthesis</keyword>
<protein>
    <submittedName>
        <fullName evidence="10">Lycopene cyclase domain-containing protein</fullName>
    </submittedName>
</protein>
<feature type="domain" description="Lycopene cyclase" evidence="9">
    <location>
        <begin position="129"/>
        <end position="223"/>
    </location>
</feature>
<keyword evidence="6 8" id="KW-0472">Membrane</keyword>
<comment type="subcellular location">
    <subcellularLocation>
        <location evidence="1">Membrane</location>
        <topology evidence="1">Multi-pass membrane protein</topology>
    </subcellularLocation>
</comment>
<dbReference type="InterPro" id="IPR017825">
    <property type="entry name" value="Lycopene_cyclase_dom"/>
</dbReference>
<comment type="pathway">
    <text evidence="2">Carotenoid biosynthesis.</text>
</comment>
<keyword evidence="5 8" id="KW-1133">Transmembrane helix</keyword>
<evidence type="ECO:0000256" key="7">
    <source>
        <dbReference type="ARBA" id="ARBA00023235"/>
    </source>
</evidence>
<dbReference type="GO" id="GO:0016872">
    <property type="term" value="F:intramolecular lyase activity"/>
    <property type="evidence" value="ECO:0007669"/>
    <property type="project" value="InterPro"/>
</dbReference>
<keyword evidence="3 8" id="KW-0812">Transmembrane</keyword>
<gene>
    <name evidence="10" type="ORF">FRY74_01730</name>
</gene>
<dbReference type="GO" id="GO:0016020">
    <property type="term" value="C:membrane"/>
    <property type="evidence" value="ECO:0007669"/>
    <property type="project" value="UniProtKB-SubCell"/>
</dbReference>
<feature type="transmembrane region" description="Helical" evidence="8">
    <location>
        <begin position="158"/>
        <end position="181"/>
    </location>
</feature>
<evidence type="ECO:0000256" key="5">
    <source>
        <dbReference type="ARBA" id="ARBA00022989"/>
    </source>
</evidence>
<feature type="transmembrane region" description="Helical" evidence="8">
    <location>
        <begin position="33"/>
        <end position="58"/>
    </location>
</feature>
<dbReference type="AlphaFoldDB" id="A0A5C6RWJ8"/>
<evidence type="ECO:0000313" key="11">
    <source>
        <dbReference type="Proteomes" id="UP000321721"/>
    </source>
</evidence>
<organism evidence="10 11">
    <name type="scientific">Vicingus serpentipes</name>
    <dbReference type="NCBI Taxonomy" id="1926625"/>
    <lineage>
        <taxon>Bacteria</taxon>
        <taxon>Pseudomonadati</taxon>
        <taxon>Bacteroidota</taxon>
        <taxon>Flavobacteriia</taxon>
        <taxon>Flavobacteriales</taxon>
        <taxon>Vicingaceae</taxon>
        <taxon>Vicingus</taxon>
    </lineage>
</organism>
<feature type="transmembrane region" description="Helical" evidence="8">
    <location>
        <begin position="111"/>
        <end position="128"/>
    </location>
</feature>
<feature type="transmembrane region" description="Helical" evidence="8">
    <location>
        <begin position="6"/>
        <end position="21"/>
    </location>
</feature>
<evidence type="ECO:0000259" key="9">
    <source>
        <dbReference type="Pfam" id="PF18916"/>
    </source>
</evidence>
<feature type="transmembrane region" description="Helical" evidence="8">
    <location>
        <begin position="78"/>
        <end position="99"/>
    </location>
</feature>
<dbReference type="NCBIfam" id="TIGR03462">
    <property type="entry name" value="CarR_dom_SF"/>
    <property type="match status" value="2"/>
</dbReference>
<evidence type="ECO:0000256" key="3">
    <source>
        <dbReference type="ARBA" id="ARBA00022692"/>
    </source>
</evidence>
<evidence type="ECO:0000313" key="10">
    <source>
        <dbReference type="EMBL" id="TXB66926.1"/>
    </source>
</evidence>
<dbReference type="Proteomes" id="UP000321721">
    <property type="component" value="Unassembled WGS sequence"/>
</dbReference>
<dbReference type="EMBL" id="VOOS01000001">
    <property type="protein sequence ID" value="TXB66926.1"/>
    <property type="molecule type" value="Genomic_DNA"/>
</dbReference>
<keyword evidence="7" id="KW-0413">Isomerase</keyword>
<proteinExistence type="predicted"/>
<dbReference type="RefSeq" id="WP_147097997.1">
    <property type="nucleotide sequence ID" value="NZ_VOOS01000001.1"/>
</dbReference>
<dbReference type="OrthoDB" id="5195186at2"/>
<accession>A0A5C6RWJ8</accession>
<dbReference type="GO" id="GO:0016117">
    <property type="term" value="P:carotenoid biosynthetic process"/>
    <property type="evidence" value="ECO:0007669"/>
    <property type="project" value="UniProtKB-KW"/>
</dbReference>
<sequence length="235" mass="27663">MNYLYLILNLFSFIIPFAYSFEKRMSFISQWKAIALALISVSTIFIIWDVIFTINGVWGFNSDYLLGINILHLPIEEWMFFLLIPYASFFIHYSLLFFFPKTQLPKKSTKWITLLLILFTLIVAILNNDKAYTFVNYSFLAFTLMVGLLYGKQLLQRFYLSFLIILIPFFVINGILTGSFIENEVVWYNNAENLGIRLFTVPIEDIGYAFSMIFLNVFLIEKFRKLFKLPALKTR</sequence>
<dbReference type="Pfam" id="PF18916">
    <property type="entry name" value="Lycopene_cyc"/>
    <property type="match status" value="2"/>
</dbReference>
<evidence type="ECO:0000256" key="8">
    <source>
        <dbReference type="SAM" id="Phobius"/>
    </source>
</evidence>
<name>A0A5C6RWJ8_9FLAO</name>
<feature type="domain" description="Lycopene cyclase" evidence="9">
    <location>
        <begin position="2"/>
        <end position="92"/>
    </location>
</feature>
<dbReference type="GO" id="GO:0045436">
    <property type="term" value="F:lycopene beta cyclase activity"/>
    <property type="evidence" value="ECO:0007669"/>
    <property type="project" value="UniProtKB-ARBA"/>
</dbReference>
<evidence type="ECO:0000256" key="1">
    <source>
        <dbReference type="ARBA" id="ARBA00004141"/>
    </source>
</evidence>
<comment type="caution">
    <text evidence="10">The sequence shown here is derived from an EMBL/GenBank/DDBJ whole genome shotgun (WGS) entry which is preliminary data.</text>
</comment>